<proteinExistence type="predicted"/>
<dbReference type="Pfam" id="PF00005">
    <property type="entry name" value="ABC_tran"/>
    <property type="match status" value="1"/>
</dbReference>
<keyword evidence="2 7" id="KW-0812">Transmembrane</keyword>
<sequence length="584" mass="61419">MSELLPIASAGRTWAWLKTELGRRRGRSLLTLLVAATAAAMALVPVFVFGVLVDRVQDGAPPSTIGWVVAVIAAAAVLGGACAGYASFLIRSLGEGILADLRERTIDRALRLPVQTIERVGKGDLLSRVGDDVAVIGKAVTDVVPNLVTAILLVLLSVMTMLGIDWRLGLAGMVALPMYALAMRWYLPRSAPVYANERVAMGERSQALISSMQGASTVRAYGLEDSHLGKIDDASRRTRDLSVGVFALFTRFAGRGNRAEFVGLATILAVGFALVQRDLVTVGQTTTAALLFHRLFNPIGMLMYTFDEVQSAGASLARLVGVVGRRDDTVRVAGVPAAAESTLELVDVRHTYDDEHEVVHGISLRVDHGERVALVGSTGAGKTTVAAIAAGSIVPTSGSVRIGGTALSELPPRELRRRVAIVSQEVHVFAGPLIDDLRLAAPGASEEDAAMALKTVGAADWVNALAEGVRTVVGEGGHELTAAQAQQLALARLVLADPAVAVLDEATAEAGSAGARDLEASAEAATRGRTTLVVAHRLTQAATADRVVVLEKGRIVEEGTHRALVAAGGRYAQLWSAWHGRQPR</sequence>
<dbReference type="SUPFAM" id="SSF90123">
    <property type="entry name" value="ABC transporter transmembrane region"/>
    <property type="match status" value="1"/>
</dbReference>
<comment type="subcellular location">
    <subcellularLocation>
        <location evidence="1">Cell membrane</location>
        <topology evidence="1">Multi-pass membrane protein</topology>
    </subcellularLocation>
</comment>
<evidence type="ECO:0000256" key="2">
    <source>
        <dbReference type="ARBA" id="ARBA00022692"/>
    </source>
</evidence>
<keyword evidence="5 7" id="KW-1133">Transmembrane helix</keyword>
<gene>
    <name evidence="10" type="ORF">NOF53_01175</name>
</gene>
<dbReference type="GO" id="GO:0005524">
    <property type="term" value="F:ATP binding"/>
    <property type="evidence" value="ECO:0007669"/>
    <property type="project" value="UniProtKB-KW"/>
</dbReference>
<evidence type="ECO:0000313" key="10">
    <source>
        <dbReference type="EMBL" id="MCQ4117801.1"/>
    </source>
</evidence>
<dbReference type="Gene3D" id="3.40.50.300">
    <property type="entry name" value="P-loop containing nucleotide triphosphate hydrolases"/>
    <property type="match status" value="1"/>
</dbReference>
<feature type="transmembrane region" description="Helical" evidence="7">
    <location>
        <begin position="143"/>
        <end position="162"/>
    </location>
</feature>
<dbReference type="Gene3D" id="1.20.1560.10">
    <property type="entry name" value="ABC transporter type 1, transmembrane domain"/>
    <property type="match status" value="1"/>
</dbReference>
<evidence type="ECO:0000259" key="9">
    <source>
        <dbReference type="PROSITE" id="PS50929"/>
    </source>
</evidence>
<dbReference type="EMBL" id="JANFQF010000001">
    <property type="protein sequence ID" value="MCQ4117801.1"/>
    <property type="molecule type" value="Genomic_DNA"/>
</dbReference>
<dbReference type="PROSITE" id="PS50893">
    <property type="entry name" value="ABC_TRANSPORTER_2"/>
    <property type="match status" value="1"/>
</dbReference>
<name>A0ABT1Q6C1_9NOCA</name>
<evidence type="ECO:0000256" key="1">
    <source>
        <dbReference type="ARBA" id="ARBA00004651"/>
    </source>
</evidence>
<dbReference type="InterPro" id="IPR036640">
    <property type="entry name" value="ABC1_TM_sf"/>
</dbReference>
<comment type="caution">
    <text evidence="10">The sequence shown here is derived from an EMBL/GenBank/DDBJ whole genome shotgun (WGS) entry which is preliminary data.</text>
</comment>
<dbReference type="InterPro" id="IPR003439">
    <property type="entry name" value="ABC_transporter-like_ATP-bd"/>
</dbReference>
<dbReference type="PROSITE" id="PS50929">
    <property type="entry name" value="ABC_TM1F"/>
    <property type="match status" value="1"/>
</dbReference>
<evidence type="ECO:0000256" key="7">
    <source>
        <dbReference type="SAM" id="Phobius"/>
    </source>
</evidence>
<evidence type="ECO:0000259" key="8">
    <source>
        <dbReference type="PROSITE" id="PS50893"/>
    </source>
</evidence>
<dbReference type="CDD" id="cd07346">
    <property type="entry name" value="ABC_6TM_exporters"/>
    <property type="match status" value="1"/>
</dbReference>
<feature type="domain" description="ABC transporter" evidence="8">
    <location>
        <begin position="343"/>
        <end position="577"/>
    </location>
</feature>
<evidence type="ECO:0000256" key="6">
    <source>
        <dbReference type="ARBA" id="ARBA00023136"/>
    </source>
</evidence>
<dbReference type="RefSeq" id="WP_255965140.1">
    <property type="nucleotide sequence ID" value="NZ_JANFQF010000001.1"/>
</dbReference>
<dbReference type="InterPro" id="IPR027417">
    <property type="entry name" value="P-loop_NTPase"/>
</dbReference>
<dbReference type="InterPro" id="IPR039421">
    <property type="entry name" value="Type_1_exporter"/>
</dbReference>
<dbReference type="InterPro" id="IPR011527">
    <property type="entry name" value="ABC1_TM_dom"/>
</dbReference>
<organism evidence="10 11">
    <name type="scientific">Rhodococcus tibetensis</name>
    <dbReference type="NCBI Taxonomy" id="2965064"/>
    <lineage>
        <taxon>Bacteria</taxon>
        <taxon>Bacillati</taxon>
        <taxon>Actinomycetota</taxon>
        <taxon>Actinomycetes</taxon>
        <taxon>Mycobacteriales</taxon>
        <taxon>Nocardiaceae</taxon>
        <taxon>Rhodococcus</taxon>
    </lineage>
</organism>
<dbReference type="SMART" id="SM00382">
    <property type="entry name" value="AAA"/>
    <property type="match status" value="1"/>
</dbReference>
<evidence type="ECO:0000256" key="3">
    <source>
        <dbReference type="ARBA" id="ARBA00022741"/>
    </source>
</evidence>
<feature type="transmembrane region" description="Helical" evidence="7">
    <location>
        <begin position="65"/>
        <end position="88"/>
    </location>
</feature>
<evidence type="ECO:0000313" key="11">
    <source>
        <dbReference type="Proteomes" id="UP001524501"/>
    </source>
</evidence>
<feature type="domain" description="ABC transmembrane type-1" evidence="9">
    <location>
        <begin position="29"/>
        <end position="311"/>
    </location>
</feature>
<dbReference type="Proteomes" id="UP001524501">
    <property type="component" value="Unassembled WGS sequence"/>
</dbReference>
<evidence type="ECO:0000256" key="5">
    <source>
        <dbReference type="ARBA" id="ARBA00022989"/>
    </source>
</evidence>
<feature type="transmembrane region" description="Helical" evidence="7">
    <location>
        <begin position="29"/>
        <end position="53"/>
    </location>
</feature>
<evidence type="ECO:0000256" key="4">
    <source>
        <dbReference type="ARBA" id="ARBA00022840"/>
    </source>
</evidence>
<dbReference type="SUPFAM" id="SSF52540">
    <property type="entry name" value="P-loop containing nucleoside triphosphate hydrolases"/>
    <property type="match status" value="1"/>
</dbReference>
<dbReference type="PANTHER" id="PTHR43394:SF1">
    <property type="entry name" value="ATP-BINDING CASSETTE SUB-FAMILY B MEMBER 10, MITOCHONDRIAL"/>
    <property type="match status" value="1"/>
</dbReference>
<dbReference type="InterPro" id="IPR003593">
    <property type="entry name" value="AAA+_ATPase"/>
</dbReference>
<protein>
    <submittedName>
        <fullName evidence="10">ABC transporter ATP-binding protein/permease</fullName>
    </submittedName>
</protein>
<reference evidence="10 11" key="1">
    <citation type="submission" date="2022-07" db="EMBL/GenBank/DDBJ databases">
        <title>Degradation activity of malathion, p-nitrophenol and potential low-temperature adaptation strategy of Rhodococcus sp. FXJ9.536.</title>
        <authorList>
            <person name="Huang J."/>
            <person name="Huang Y."/>
        </authorList>
    </citation>
    <scope>NUCLEOTIDE SEQUENCE [LARGE SCALE GENOMIC DNA]</scope>
    <source>
        <strain evidence="10 11">FXJ9.536</strain>
    </source>
</reference>
<dbReference type="PANTHER" id="PTHR43394">
    <property type="entry name" value="ATP-DEPENDENT PERMEASE MDL1, MITOCHONDRIAL"/>
    <property type="match status" value="1"/>
</dbReference>
<keyword evidence="6 7" id="KW-0472">Membrane</keyword>
<accession>A0ABT1Q6C1</accession>
<dbReference type="Pfam" id="PF00664">
    <property type="entry name" value="ABC_membrane"/>
    <property type="match status" value="1"/>
</dbReference>
<keyword evidence="3" id="KW-0547">Nucleotide-binding</keyword>
<keyword evidence="4 10" id="KW-0067">ATP-binding</keyword>
<keyword evidence="11" id="KW-1185">Reference proteome</keyword>